<dbReference type="PANTHER" id="PTHR37951:SF1">
    <property type="entry name" value="TYPE VI SECRETION SYSTEM COMPONENT TSSA1"/>
    <property type="match status" value="1"/>
</dbReference>
<dbReference type="RefSeq" id="WP_149502764.1">
    <property type="nucleotide sequence ID" value="NZ_CP035708.1"/>
</dbReference>
<dbReference type="Pfam" id="PF06812">
    <property type="entry name" value="ImpA_N"/>
    <property type="match status" value="1"/>
</dbReference>
<dbReference type="NCBIfam" id="TIGR03363">
    <property type="entry name" value="VI_chp_8"/>
    <property type="match status" value="1"/>
</dbReference>
<sequence length="353" mass="37449">MSSIDVDVLLSPLQAASPCGETDLEYDEDFQALLRASAGRPEQQYGDTLIPAEEPDWIAMRRHALALFGRGRDLRVAVQLLRAALRLDGLGALAPGLRLVAGLLERYWDSLWPRPDPDDPDDHFMRMNALAELADADLLLADIRAARVPGDRTGLNGRQLELASGRAAARPGEPVPVAAALAPVLRAAEAAQPGLLADLSTLPQQLEPLIVTLQRHAAAQAPEFKLLRPLLQALAATVDLAGVVPGAVAPQAGAAPPSASVDAAVPVAAAMVAVPAPPPGTITSRDEALRQLERVCDWLERNEPSHPAPLLIRRAQRLMGKSFFEIVKDLASDGIESVERIAGLSYEEATGGG</sequence>
<feature type="domain" description="ImpA N-terminal" evidence="1">
    <location>
        <begin position="10"/>
        <end position="134"/>
    </location>
</feature>
<proteinExistence type="predicted"/>
<evidence type="ECO:0000313" key="4">
    <source>
        <dbReference type="Proteomes" id="UP000323522"/>
    </source>
</evidence>
<dbReference type="Proteomes" id="UP001549111">
    <property type="component" value="Unassembled WGS sequence"/>
</dbReference>
<gene>
    <name evidence="3" type="primary">tssA</name>
    <name evidence="2" type="ORF">ABIC99_002729</name>
    <name evidence="3" type="ORF">EWH46_03965</name>
</gene>
<dbReference type="Proteomes" id="UP000323522">
    <property type="component" value="Chromosome"/>
</dbReference>
<accession>A0A5C1PXN0</accession>
<dbReference type="OrthoDB" id="9771118at2"/>
<dbReference type="InterPro" id="IPR017740">
    <property type="entry name" value="TssA-like"/>
</dbReference>
<dbReference type="InterPro" id="IPR010657">
    <property type="entry name" value="ImpA_N"/>
</dbReference>
<dbReference type="AlphaFoldDB" id="A0A5C1PXN0"/>
<dbReference type="PANTHER" id="PTHR37951">
    <property type="entry name" value="CYTOPLASMIC PROTEIN-RELATED"/>
    <property type="match status" value="1"/>
</dbReference>
<dbReference type="EMBL" id="JBEPLS010000010">
    <property type="protein sequence ID" value="MET3604905.1"/>
    <property type="molecule type" value="Genomic_DNA"/>
</dbReference>
<reference evidence="2 5" key="2">
    <citation type="submission" date="2024-06" db="EMBL/GenBank/DDBJ databases">
        <title>Genomic Encyclopedia of Type Strains, Phase IV (KMG-IV): sequencing the most valuable type-strain genomes for metagenomic binning, comparative biology and taxonomic classification.</title>
        <authorList>
            <person name="Goeker M."/>
        </authorList>
    </citation>
    <scope>NUCLEOTIDE SEQUENCE [LARGE SCALE GENOMIC DNA]</scope>
    <source>
        <strain evidence="2 5">D-501</strain>
    </source>
</reference>
<evidence type="ECO:0000259" key="1">
    <source>
        <dbReference type="Pfam" id="PF06812"/>
    </source>
</evidence>
<dbReference type="KEGG" id="snn:EWH46_03965"/>
<keyword evidence="5" id="KW-1185">Reference proteome</keyword>
<evidence type="ECO:0000313" key="3">
    <source>
        <dbReference type="EMBL" id="QEN00018.1"/>
    </source>
</evidence>
<organism evidence="3 4">
    <name type="scientific">Sphaerotilus sulfidivorans</name>
    <dbReference type="NCBI Taxonomy" id="639200"/>
    <lineage>
        <taxon>Bacteria</taxon>
        <taxon>Pseudomonadati</taxon>
        <taxon>Pseudomonadota</taxon>
        <taxon>Betaproteobacteria</taxon>
        <taxon>Burkholderiales</taxon>
        <taxon>Sphaerotilaceae</taxon>
        <taxon>Sphaerotilus</taxon>
    </lineage>
</organism>
<evidence type="ECO:0000313" key="2">
    <source>
        <dbReference type="EMBL" id="MET3604905.1"/>
    </source>
</evidence>
<protein>
    <submittedName>
        <fullName evidence="2">Type VI secretion system protein ImpA</fullName>
    </submittedName>
    <submittedName>
        <fullName evidence="3">Type VI secretion system protein TssA</fullName>
    </submittedName>
</protein>
<evidence type="ECO:0000313" key="5">
    <source>
        <dbReference type="Proteomes" id="UP001549111"/>
    </source>
</evidence>
<name>A0A5C1PXN0_9BURK</name>
<reference evidence="3 4" key="1">
    <citation type="submission" date="2019-02" db="EMBL/GenBank/DDBJ databases">
        <title>Complete Genome Sequence and Methylome Analysis of Sphaerotilus natans subsp. sulfidivorans D-507.</title>
        <authorList>
            <person name="Fomenkov A."/>
            <person name="Gridneva E."/>
            <person name="Smolyakov D."/>
            <person name="Dubinina G."/>
            <person name="Vincze T."/>
            <person name="Grabovich M."/>
            <person name="Roberts R.J."/>
        </authorList>
    </citation>
    <scope>NUCLEOTIDE SEQUENCE [LARGE SCALE GENOMIC DNA]</scope>
    <source>
        <strain evidence="3 4">D-507</strain>
    </source>
</reference>
<dbReference type="EMBL" id="CP035708">
    <property type="protein sequence ID" value="QEN00018.1"/>
    <property type="molecule type" value="Genomic_DNA"/>
</dbReference>